<feature type="transmembrane region" description="Helical" evidence="1">
    <location>
        <begin position="6"/>
        <end position="28"/>
    </location>
</feature>
<evidence type="ECO:0000256" key="1">
    <source>
        <dbReference type="SAM" id="Phobius"/>
    </source>
</evidence>
<comment type="caution">
    <text evidence="2">The sequence shown here is derived from an EMBL/GenBank/DDBJ whole genome shotgun (WGS) entry which is preliminary data.</text>
</comment>
<accession>A0ABU0PE54</accession>
<keyword evidence="1" id="KW-1133">Transmembrane helix</keyword>
<proteinExistence type="predicted"/>
<evidence type="ECO:0000313" key="2">
    <source>
        <dbReference type="EMBL" id="MDQ0645604.1"/>
    </source>
</evidence>
<reference evidence="2 3" key="1">
    <citation type="submission" date="2023-07" db="EMBL/GenBank/DDBJ databases">
        <title>Comparative genomics of wheat-associated soil bacteria to identify genetic determinants of phenazine resistance.</title>
        <authorList>
            <person name="Mouncey N."/>
        </authorList>
    </citation>
    <scope>NUCLEOTIDE SEQUENCE [LARGE SCALE GENOMIC DNA]</scope>
    <source>
        <strain evidence="2 3">W2I7</strain>
    </source>
</reference>
<dbReference type="Proteomes" id="UP001239085">
    <property type="component" value="Unassembled WGS sequence"/>
</dbReference>
<gene>
    <name evidence="2" type="ORF">QFZ46_003764</name>
</gene>
<keyword evidence="1" id="KW-0812">Transmembrane</keyword>
<evidence type="ECO:0008006" key="4">
    <source>
        <dbReference type="Google" id="ProtNLM"/>
    </source>
</evidence>
<keyword evidence="3" id="KW-1185">Reference proteome</keyword>
<protein>
    <recommendedName>
        <fullName evidence="4">Secreted protein</fullName>
    </recommendedName>
</protein>
<keyword evidence="1" id="KW-0472">Membrane</keyword>
<dbReference type="EMBL" id="JAUSXK010000001">
    <property type="protein sequence ID" value="MDQ0645604.1"/>
    <property type="molecule type" value="Genomic_DNA"/>
</dbReference>
<sequence>MTEALTIASLIIAASTVVVSVVIARWGWTRDQRHRDLASRAECAKALTRLIQARTAPLTDPTWTSVTATAANLHHIEALAAMAGMSAQRRDDRVVRFFADQSFALQEESVQYVVSGDMQRDRVENKIGPRLGGLLSAAAQLQDDVIVWQDLGTTEHTQSFWSHYASQLLRLTPRPTS</sequence>
<organism evidence="2 3">
    <name type="scientific">Microbacterium murale</name>
    <dbReference type="NCBI Taxonomy" id="1081040"/>
    <lineage>
        <taxon>Bacteria</taxon>
        <taxon>Bacillati</taxon>
        <taxon>Actinomycetota</taxon>
        <taxon>Actinomycetes</taxon>
        <taxon>Micrococcales</taxon>
        <taxon>Microbacteriaceae</taxon>
        <taxon>Microbacterium</taxon>
    </lineage>
</organism>
<name>A0ABU0PE54_9MICO</name>
<evidence type="ECO:0000313" key="3">
    <source>
        <dbReference type="Proteomes" id="UP001239085"/>
    </source>
</evidence>
<dbReference type="RefSeq" id="WP_307364025.1">
    <property type="nucleotide sequence ID" value="NZ_JAUSXK010000001.1"/>
</dbReference>